<name>A0ACC4AFT0_POPAL</name>
<dbReference type="EMBL" id="RCHU02000019">
    <property type="protein sequence ID" value="KAL3565028.1"/>
    <property type="molecule type" value="Genomic_DNA"/>
</dbReference>
<proteinExistence type="predicted"/>
<sequence>MFLQNISFHRDAFFLHQKVGQIIGVCLASSTLRSPPSFLENPGKTAKILPAPFDLYGNGQLSTNQQQRGREVKKRGNR</sequence>
<evidence type="ECO:0000313" key="2">
    <source>
        <dbReference type="Proteomes" id="UP000309997"/>
    </source>
</evidence>
<gene>
    <name evidence="1" type="ORF">D5086_033074</name>
</gene>
<organism evidence="1 2">
    <name type="scientific">Populus alba</name>
    <name type="common">White poplar</name>
    <dbReference type="NCBI Taxonomy" id="43335"/>
    <lineage>
        <taxon>Eukaryota</taxon>
        <taxon>Viridiplantae</taxon>
        <taxon>Streptophyta</taxon>
        <taxon>Embryophyta</taxon>
        <taxon>Tracheophyta</taxon>
        <taxon>Spermatophyta</taxon>
        <taxon>Magnoliopsida</taxon>
        <taxon>eudicotyledons</taxon>
        <taxon>Gunneridae</taxon>
        <taxon>Pentapetalae</taxon>
        <taxon>rosids</taxon>
        <taxon>fabids</taxon>
        <taxon>Malpighiales</taxon>
        <taxon>Salicaceae</taxon>
        <taxon>Saliceae</taxon>
        <taxon>Populus</taxon>
    </lineage>
</organism>
<keyword evidence="2" id="KW-1185">Reference proteome</keyword>
<reference evidence="1 2" key="1">
    <citation type="journal article" date="2024" name="Plant Biotechnol. J.">
        <title>Genome and CRISPR/Cas9 system of a widespread forest tree (Populus alba) in the world.</title>
        <authorList>
            <person name="Liu Y.J."/>
            <person name="Jiang P.F."/>
            <person name="Han X.M."/>
            <person name="Li X.Y."/>
            <person name="Wang H.M."/>
            <person name="Wang Y.J."/>
            <person name="Wang X.X."/>
            <person name="Zeng Q.Y."/>
        </authorList>
    </citation>
    <scope>NUCLEOTIDE SEQUENCE [LARGE SCALE GENOMIC DNA]</scope>
    <source>
        <strain evidence="2">cv. PAL-ZL1</strain>
    </source>
</reference>
<evidence type="ECO:0000313" key="1">
    <source>
        <dbReference type="EMBL" id="KAL3565028.1"/>
    </source>
</evidence>
<protein>
    <submittedName>
        <fullName evidence="1">Uncharacterized protein</fullName>
    </submittedName>
</protein>
<accession>A0ACC4AFT0</accession>
<comment type="caution">
    <text evidence="1">The sequence shown here is derived from an EMBL/GenBank/DDBJ whole genome shotgun (WGS) entry which is preliminary data.</text>
</comment>
<dbReference type="Proteomes" id="UP000309997">
    <property type="component" value="Unassembled WGS sequence"/>
</dbReference>